<dbReference type="SMART" id="SM00220">
    <property type="entry name" value="S_TKc"/>
    <property type="match status" value="1"/>
</dbReference>
<evidence type="ECO:0000256" key="1">
    <source>
        <dbReference type="PROSITE-ProRule" id="PRU00339"/>
    </source>
</evidence>
<dbReference type="OrthoDB" id="248923at2759"/>
<feature type="repeat" description="TPR" evidence="1">
    <location>
        <begin position="297"/>
        <end position="330"/>
    </location>
</feature>
<keyword evidence="1" id="KW-0802">TPR repeat</keyword>
<accession>A0A8S1QP32</accession>
<dbReference type="GO" id="GO:0005737">
    <property type="term" value="C:cytoplasm"/>
    <property type="evidence" value="ECO:0007669"/>
    <property type="project" value="TreeGrafter"/>
</dbReference>
<evidence type="ECO:0000313" key="4">
    <source>
        <dbReference type="Proteomes" id="UP000692954"/>
    </source>
</evidence>
<dbReference type="PANTHER" id="PTHR44167">
    <property type="entry name" value="OVARIAN-SPECIFIC SERINE/THREONINE-PROTEIN KINASE LOK-RELATED"/>
    <property type="match status" value="1"/>
</dbReference>
<dbReference type="PANTHER" id="PTHR44167:SF24">
    <property type="entry name" value="SERINE_THREONINE-PROTEIN KINASE CHK2"/>
    <property type="match status" value="1"/>
</dbReference>
<dbReference type="GO" id="GO:0005524">
    <property type="term" value="F:ATP binding"/>
    <property type="evidence" value="ECO:0007669"/>
    <property type="project" value="InterPro"/>
</dbReference>
<dbReference type="InterPro" id="IPR000719">
    <property type="entry name" value="Prot_kinase_dom"/>
</dbReference>
<feature type="domain" description="Protein kinase" evidence="2">
    <location>
        <begin position="15"/>
        <end position="274"/>
    </location>
</feature>
<keyword evidence="4" id="KW-1185">Reference proteome</keyword>
<dbReference type="AlphaFoldDB" id="A0A8S1QP32"/>
<dbReference type="Proteomes" id="UP000692954">
    <property type="component" value="Unassembled WGS sequence"/>
</dbReference>
<dbReference type="EMBL" id="CAJJDN010000113">
    <property type="protein sequence ID" value="CAD8117182.1"/>
    <property type="molecule type" value="Genomic_DNA"/>
</dbReference>
<gene>
    <name evidence="3" type="ORF">PSON_ATCC_30995.1.T1130052</name>
</gene>
<dbReference type="GO" id="GO:0044773">
    <property type="term" value="P:mitotic DNA damage checkpoint signaling"/>
    <property type="evidence" value="ECO:0007669"/>
    <property type="project" value="TreeGrafter"/>
</dbReference>
<evidence type="ECO:0000313" key="3">
    <source>
        <dbReference type="EMBL" id="CAD8117182.1"/>
    </source>
</evidence>
<proteinExistence type="predicted"/>
<feature type="repeat" description="TPR" evidence="1">
    <location>
        <begin position="331"/>
        <end position="364"/>
    </location>
</feature>
<dbReference type="PROSITE" id="PS50005">
    <property type="entry name" value="TPR"/>
    <property type="match status" value="2"/>
</dbReference>
<evidence type="ECO:0000259" key="2">
    <source>
        <dbReference type="PROSITE" id="PS50011"/>
    </source>
</evidence>
<reference evidence="3" key="1">
    <citation type="submission" date="2021-01" db="EMBL/GenBank/DDBJ databases">
        <authorList>
            <consortium name="Genoscope - CEA"/>
            <person name="William W."/>
        </authorList>
    </citation>
    <scope>NUCLEOTIDE SEQUENCE</scope>
</reference>
<dbReference type="InterPro" id="IPR008271">
    <property type="entry name" value="Ser/Thr_kinase_AS"/>
</dbReference>
<dbReference type="PROSITE" id="PS50011">
    <property type="entry name" value="PROTEIN_KINASE_DOM"/>
    <property type="match status" value="1"/>
</dbReference>
<dbReference type="Pfam" id="PF00069">
    <property type="entry name" value="Pkinase"/>
    <property type="match status" value="1"/>
</dbReference>
<protein>
    <recommendedName>
        <fullName evidence="2">Protein kinase domain-containing protein</fullName>
    </recommendedName>
</protein>
<dbReference type="SMART" id="SM00028">
    <property type="entry name" value="TPR"/>
    <property type="match status" value="2"/>
</dbReference>
<sequence>MKQYNKTIIVDGLEILQERLSYKANEGDLYNGIIKSNNKKVLIKKQKYSSDYLDEVLKILKGKKHSNIIEIIAFQNIKKGKIIVMELADGSVKDLMENNFVLNNETIIIDDVFIQMVQGVNEFHKYSLIHRDLKPENFVYFFNQENKKIIIKLIDFGTSKMENTIYTQNVGTINYIAPELVRNIPYDQSIDIWSLGIIYYEIITTEDFFNGNTIDEIKQQIQGIVQMQVDQKIKKNKQLNCEQKELLLNILKIQKNERINCLQIINKLSDKASIDEDNKWKQAMKDINLWIENQKNEEVQKRIAELLQDDKITQKAIQYFDKLIAVDPKNHKTYEMIADLLLSYDKCQEAIKYFDKWIAINPKNDITFESIGFFSLNIQQFGCYKFIVILIRLLFHNKCQETIQYFDQWIAIDPKNDNTYEKIGFLIKILNSLIVIIPQQVLRNDIIL</sequence>
<organism evidence="3 4">
    <name type="scientific">Paramecium sonneborni</name>
    <dbReference type="NCBI Taxonomy" id="65129"/>
    <lineage>
        <taxon>Eukaryota</taxon>
        <taxon>Sar</taxon>
        <taxon>Alveolata</taxon>
        <taxon>Ciliophora</taxon>
        <taxon>Intramacronucleata</taxon>
        <taxon>Oligohymenophorea</taxon>
        <taxon>Peniculida</taxon>
        <taxon>Parameciidae</taxon>
        <taxon>Paramecium</taxon>
    </lineage>
</organism>
<name>A0A8S1QP32_9CILI</name>
<dbReference type="InterPro" id="IPR019734">
    <property type="entry name" value="TPR_rpt"/>
</dbReference>
<dbReference type="PROSITE" id="PS00108">
    <property type="entry name" value="PROTEIN_KINASE_ST"/>
    <property type="match status" value="1"/>
</dbReference>
<dbReference type="GO" id="GO:0004674">
    <property type="term" value="F:protein serine/threonine kinase activity"/>
    <property type="evidence" value="ECO:0007669"/>
    <property type="project" value="TreeGrafter"/>
</dbReference>
<dbReference type="GO" id="GO:0005634">
    <property type="term" value="C:nucleus"/>
    <property type="evidence" value="ECO:0007669"/>
    <property type="project" value="TreeGrafter"/>
</dbReference>
<comment type="caution">
    <text evidence="3">The sequence shown here is derived from an EMBL/GenBank/DDBJ whole genome shotgun (WGS) entry which is preliminary data.</text>
</comment>